<feature type="compositionally biased region" description="Basic residues" evidence="1">
    <location>
        <begin position="41"/>
        <end position="50"/>
    </location>
</feature>
<proteinExistence type="predicted"/>
<dbReference type="AlphaFoldDB" id="A0A0C3P0V3"/>
<dbReference type="Proteomes" id="UP000053257">
    <property type="component" value="Unassembled WGS sequence"/>
</dbReference>
<accession>A0A0C3P0V3</accession>
<dbReference type="HOGENOM" id="CLU_1652811_0_0_1"/>
<evidence type="ECO:0000313" key="2">
    <source>
        <dbReference type="EMBL" id="KIP11384.1"/>
    </source>
</evidence>
<evidence type="ECO:0000256" key="1">
    <source>
        <dbReference type="SAM" id="MobiDB-lite"/>
    </source>
</evidence>
<sequence>MDPSAKRYTLDGCRLRDRSKKEVLVNLAKLEREVETERNKVAKSKLRKHLQLGFKQAARHSTGEQARQRNHEEGNDDVEEREVSDAVNQTSENHTDDEPNILQRSVPPTEAVPRPSRGNKFTEAEMESCQELCKDLMNNDPTISTMEIASRLAEKVKFMR</sequence>
<evidence type="ECO:0000313" key="3">
    <source>
        <dbReference type="Proteomes" id="UP000053257"/>
    </source>
</evidence>
<protein>
    <submittedName>
        <fullName evidence="2">Uncharacterized protein</fullName>
    </submittedName>
</protein>
<keyword evidence="3" id="KW-1185">Reference proteome</keyword>
<name>A0A0C3P0V3_PHLG1</name>
<feature type="region of interest" description="Disordered" evidence="1">
    <location>
        <begin position="33"/>
        <end position="118"/>
    </location>
</feature>
<dbReference type="EMBL" id="KN840446">
    <property type="protein sequence ID" value="KIP11384.1"/>
    <property type="molecule type" value="Genomic_DNA"/>
</dbReference>
<organism evidence="2 3">
    <name type="scientific">Phlebiopsis gigantea (strain 11061_1 CR5-6)</name>
    <name type="common">White-rot fungus</name>
    <name type="synonym">Peniophora gigantea</name>
    <dbReference type="NCBI Taxonomy" id="745531"/>
    <lineage>
        <taxon>Eukaryota</taxon>
        <taxon>Fungi</taxon>
        <taxon>Dikarya</taxon>
        <taxon>Basidiomycota</taxon>
        <taxon>Agaricomycotina</taxon>
        <taxon>Agaricomycetes</taxon>
        <taxon>Polyporales</taxon>
        <taxon>Phanerochaetaceae</taxon>
        <taxon>Phlebiopsis</taxon>
    </lineage>
</organism>
<gene>
    <name evidence="2" type="ORF">PHLGIDRAFT_473188</name>
</gene>
<reference evidence="2 3" key="1">
    <citation type="journal article" date="2014" name="PLoS Genet.">
        <title>Analysis of the Phlebiopsis gigantea genome, transcriptome and secretome provides insight into its pioneer colonization strategies of wood.</title>
        <authorList>
            <person name="Hori C."/>
            <person name="Ishida T."/>
            <person name="Igarashi K."/>
            <person name="Samejima M."/>
            <person name="Suzuki H."/>
            <person name="Master E."/>
            <person name="Ferreira P."/>
            <person name="Ruiz-Duenas F.J."/>
            <person name="Held B."/>
            <person name="Canessa P."/>
            <person name="Larrondo L.F."/>
            <person name="Schmoll M."/>
            <person name="Druzhinina I.S."/>
            <person name="Kubicek C.P."/>
            <person name="Gaskell J.A."/>
            <person name="Kersten P."/>
            <person name="St John F."/>
            <person name="Glasner J."/>
            <person name="Sabat G."/>
            <person name="Splinter BonDurant S."/>
            <person name="Syed K."/>
            <person name="Yadav J."/>
            <person name="Mgbeahuruike A.C."/>
            <person name="Kovalchuk A."/>
            <person name="Asiegbu F.O."/>
            <person name="Lackner G."/>
            <person name="Hoffmeister D."/>
            <person name="Rencoret J."/>
            <person name="Gutierrez A."/>
            <person name="Sun H."/>
            <person name="Lindquist E."/>
            <person name="Barry K."/>
            <person name="Riley R."/>
            <person name="Grigoriev I.V."/>
            <person name="Henrissat B."/>
            <person name="Kues U."/>
            <person name="Berka R.M."/>
            <person name="Martinez A.T."/>
            <person name="Covert S.F."/>
            <person name="Blanchette R.A."/>
            <person name="Cullen D."/>
        </authorList>
    </citation>
    <scope>NUCLEOTIDE SEQUENCE [LARGE SCALE GENOMIC DNA]</scope>
    <source>
        <strain evidence="2 3">11061_1 CR5-6</strain>
    </source>
</reference>